<protein>
    <recommendedName>
        <fullName evidence="1">Helix-turn-helix domain-containing protein</fullName>
    </recommendedName>
</protein>
<dbReference type="AlphaFoldDB" id="A0A376AHJ0"/>
<evidence type="ECO:0000259" key="1">
    <source>
        <dbReference type="Pfam" id="PF12728"/>
    </source>
</evidence>
<gene>
    <name evidence="2" type="ORF">RHIZ70_3019</name>
</gene>
<dbReference type="Pfam" id="PF12728">
    <property type="entry name" value="HTH_17"/>
    <property type="match status" value="1"/>
</dbReference>
<feature type="domain" description="Helix-turn-helix" evidence="1">
    <location>
        <begin position="269"/>
        <end position="321"/>
    </location>
</feature>
<sequence length="584" mass="66730">MHHNLSITFRRFCPACIEESPHHRMWWDLACFQRCPLHRTALVRKNAHGKRYKWSWPFFAVDRYGNECGLFGERNVDTESFEHYIMQRLGWAPPIARPLLDDLPLDRVIDHSAILGRVVSNGYSRTAPRARDHDWSSGFSLLKGEISGLELGLETWLLKNTDQELRNQGDIAFGWIRSGSRNVEFGQSIDRAMKITMLRNGRLKRSAARGLEAKRREQSLLELCERHELPKLAMKHIIRSIGMPLARGRISYFDMDQVAAIDRFVKDLISPQEVAEMLGCTRRVVSGLIEKGRLRGLPLTGIGQGTQGLVPKADVEALLRKFKELPMSGESHSVYTVGTFSQREDSTDHDVVERVLSGALTLANIVPGRTGVAGWRLHIRHLAKQQRRPPRWHKPPPDCMTGTEAAVMTSIHPTTLSYVIKLGFIRHSRDNPLWLDRESVEIFHRKYVKLALFHRELGTTVRNVKPIARDLGVPLLFDTHGPRYQPIVARADIERLVGRHMSASPAAQDVWTRFKLAYEQGYSAFHMPMEIATWPQQIYLASRRSVSIRRGPQVQPFFRDRRFHFAARASTFLRRLAASTSPGS</sequence>
<dbReference type="InterPro" id="IPR041657">
    <property type="entry name" value="HTH_17"/>
</dbReference>
<evidence type="ECO:0000313" key="2">
    <source>
        <dbReference type="EMBL" id="SSC67311.1"/>
    </source>
</evidence>
<organism evidence="2 3">
    <name type="scientific">Ciceribacter selenitireducens ATCC BAA-1503</name>
    <dbReference type="NCBI Taxonomy" id="1336235"/>
    <lineage>
        <taxon>Bacteria</taxon>
        <taxon>Pseudomonadati</taxon>
        <taxon>Pseudomonadota</taxon>
        <taxon>Alphaproteobacteria</taxon>
        <taxon>Hyphomicrobiales</taxon>
        <taxon>Rhizobiaceae</taxon>
        <taxon>Ciceribacter</taxon>
    </lineage>
</organism>
<name>A0A376AHJ0_9HYPH</name>
<dbReference type="Proteomes" id="UP000254764">
    <property type="component" value="Unassembled WGS sequence"/>
</dbReference>
<evidence type="ECO:0000313" key="3">
    <source>
        <dbReference type="Proteomes" id="UP000254764"/>
    </source>
</evidence>
<reference evidence="3" key="1">
    <citation type="submission" date="2018-07" db="EMBL/GenBank/DDBJ databases">
        <authorList>
            <person name="Peiro R."/>
            <person name="Begona"/>
            <person name="Cbmso G."/>
            <person name="Lopez M."/>
            <person name="Gonzalez S."/>
        </authorList>
    </citation>
    <scope>NUCLEOTIDE SEQUENCE [LARGE SCALE GENOMIC DNA]</scope>
</reference>
<accession>A0A376AHJ0</accession>
<dbReference type="EMBL" id="UEYP01000041">
    <property type="protein sequence ID" value="SSC67311.1"/>
    <property type="molecule type" value="Genomic_DNA"/>
</dbReference>
<proteinExistence type="predicted"/>
<keyword evidence="3" id="KW-1185">Reference proteome</keyword>